<dbReference type="Proteomes" id="UP001526246">
    <property type="component" value="Unassembled WGS sequence"/>
</dbReference>
<name>A0ABT3JFX2_9SPHN</name>
<feature type="signal peptide" evidence="1">
    <location>
        <begin position="1"/>
        <end position="26"/>
    </location>
</feature>
<evidence type="ECO:0000256" key="1">
    <source>
        <dbReference type="SAM" id="SignalP"/>
    </source>
</evidence>
<organism evidence="2 3">
    <name type="scientific">Sphingomonas arvum</name>
    <dbReference type="NCBI Taxonomy" id="2992113"/>
    <lineage>
        <taxon>Bacteria</taxon>
        <taxon>Pseudomonadati</taxon>
        <taxon>Pseudomonadota</taxon>
        <taxon>Alphaproteobacteria</taxon>
        <taxon>Sphingomonadales</taxon>
        <taxon>Sphingomonadaceae</taxon>
        <taxon>Sphingomonas</taxon>
    </lineage>
</organism>
<comment type="caution">
    <text evidence="2">The sequence shown here is derived from an EMBL/GenBank/DDBJ whole genome shotgun (WGS) entry which is preliminary data.</text>
</comment>
<dbReference type="RefSeq" id="WP_264882189.1">
    <property type="nucleotide sequence ID" value="NZ_JAPDOB010000002.1"/>
</dbReference>
<keyword evidence="1" id="KW-0732">Signal</keyword>
<gene>
    <name evidence="2" type="ORF">OMW55_07830</name>
</gene>
<feature type="chain" id="PRO_5046232327" description="Secreted protein" evidence="1">
    <location>
        <begin position="27"/>
        <end position="184"/>
    </location>
</feature>
<evidence type="ECO:0008006" key="4">
    <source>
        <dbReference type="Google" id="ProtNLM"/>
    </source>
</evidence>
<accession>A0ABT3JFX2</accession>
<dbReference type="EMBL" id="JAPDOB010000002">
    <property type="protein sequence ID" value="MCW3797711.1"/>
    <property type="molecule type" value="Genomic_DNA"/>
</dbReference>
<sequence>MFSNRLVRRLPVALLLATAAAGTANAATDGSLGTTSTGSVAINASVAGRVQISGLRNVTFSAVDPGAAIADNQDVCVWSNTAGRKYKITASGSGTGGAFKLASSGLTDVDYSVEWNQAAGANAGTALTNGSTLAGQASLATAPTCSSGPIKSASLIVRMDTTNLQNMQAGATYTGTLTLVVAPE</sequence>
<protein>
    <recommendedName>
        <fullName evidence="4">Secreted protein</fullName>
    </recommendedName>
</protein>
<keyword evidence="3" id="KW-1185">Reference proteome</keyword>
<evidence type="ECO:0000313" key="2">
    <source>
        <dbReference type="EMBL" id="MCW3797711.1"/>
    </source>
</evidence>
<evidence type="ECO:0000313" key="3">
    <source>
        <dbReference type="Proteomes" id="UP001526246"/>
    </source>
</evidence>
<proteinExistence type="predicted"/>
<reference evidence="2 3" key="1">
    <citation type="submission" date="2022-10" db="EMBL/GenBank/DDBJ databases">
        <title>Sphingomonas sp.</title>
        <authorList>
            <person name="Jin C."/>
        </authorList>
    </citation>
    <scope>NUCLEOTIDE SEQUENCE [LARGE SCALE GENOMIC DNA]</scope>
    <source>
        <strain evidence="2 3">BN140010</strain>
    </source>
</reference>